<dbReference type="RefSeq" id="WP_145061278.1">
    <property type="nucleotide sequence ID" value="NZ_CP036263.1"/>
</dbReference>
<evidence type="ECO:0000256" key="2">
    <source>
        <dbReference type="ARBA" id="ARBA00010004"/>
    </source>
</evidence>
<proteinExistence type="inferred from homology"/>
<dbReference type="EMBL" id="CP036263">
    <property type="protein sequence ID" value="QDT00050.1"/>
    <property type="molecule type" value="Genomic_DNA"/>
</dbReference>
<keyword evidence="8" id="KW-0653">Protein transport</keyword>
<keyword evidence="12" id="KW-0969">Cilium</keyword>
<evidence type="ECO:0000256" key="8">
    <source>
        <dbReference type="ARBA" id="ARBA00022927"/>
    </source>
</evidence>
<keyword evidence="9" id="KW-0472">Membrane</keyword>
<evidence type="ECO:0000256" key="7">
    <source>
        <dbReference type="ARBA" id="ARBA00022795"/>
    </source>
</evidence>
<evidence type="ECO:0000256" key="5">
    <source>
        <dbReference type="ARBA" id="ARBA00022475"/>
    </source>
</evidence>
<keyword evidence="12" id="KW-0966">Cell projection</keyword>
<keyword evidence="13" id="KW-1185">Reference proteome</keyword>
<dbReference type="GO" id="GO:0015031">
    <property type="term" value="P:protein transport"/>
    <property type="evidence" value="ECO:0007669"/>
    <property type="project" value="UniProtKB-KW"/>
</dbReference>
<accession>A0A517MYW0</accession>
<sequence length="149" mass="17704">MARYQFQLETLRKLRQRHRDERSLKLAEAFRAEQILADRRSEIDQEIVELRSHQRGIVESGNMNTTQLLESQRYQASLESQLQVMSQQASTLNEEIERRREALVEADREVRVLDKLDERRHGEHRLERQRDEAKVLDEIGLRRHGGAFS</sequence>
<gene>
    <name evidence="12" type="ORF">HG15A2_33850</name>
</gene>
<reference evidence="12 13" key="1">
    <citation type="submission" date="2019-02" db="EMBL/GenBank/DDBJ databases">
        <title>Deep-cultivation of Planctomycetes and their phenomic and genomic characterization uncovers novel biology.</title>
        <authorList>
            <person name="Wiegand S."/>
            <person name="Jogler M."/>
            <person name="Boedeker C."/>
            <person name="Pinto D."/>
            <person name="Vollmers J."/>
            <person name="Rivas-Marin E."/>
            <person name="Kohn T."/>
            <person name="Peeters S.H."/>
            <person name="Heuer A."/>
            <person name="Rast P."/>
            <person name="Oberbeckmann S."/>
            <person name="Bunk B."/>
            <person name="Jeske O."/>
            <person name="Meyerdierks A."/>
            <person name="Storesund J.E."/>
            <person name="Kallscheuer N."/>
            <person name="Luecker S."/>
            <person name="Lage O.M."/>
            <person name="Pohl T."/>
            <person name="Merkel B.J."/>
            <person name="Hornburger P."/>
            <person name="Mueller R.-W."/>
            <person name="Bruemmer F."/>
            <person name="Labrenz M."/>
            <person name="Spormann A.M."/>
            <person name="Op den Camp H."/>
            <person name="Overmann J."/>
            <person name="Amann R."/>
            <person name="Jetten M.S.M."/>
            <person name="Mascher T."/>
            <person name="Medema M.H."/>
            <person name="Devos D.P."/>
            <person name="Kaster A.-K."/>
            <person name="Ovreas L."/>
            <person name="Rohde M."/>
            <person name="Galperin M.Y."/>
            <person name="Jogler C."/>
        </authorList>
    </citation>
    <scope>NUCLEOTIDE SEQUENCE [LARGE SCALE GENOMIC DNA]</scope>
    <source>
        <strain evidence="12 13">HG15A2</strain>
    </source>
</reference>
<evidence type="ECO:0000256" key="10">
    <source>
        <dbReference type="ARBA" id="ARBA00023225"/>
    </source>
</evidence>
<dbReference type="Proteomes" id="UP000319852">
    <property type="component" value="Chromosome"/>
</dbReference>
<feature type="coiled-coil region" evidence="11">
    <location>
        <begin position="75"/>
        <end position="109"/>
    </location>
</feature>
<keyword evidence="12" id="KW-0282">Flagellum</keyword>
<keyword evidence="11" id="KW-0175">Coiled coil</keyword>
<dbReference type="GO" id="GO:0005886">
    <property type="term" value="C:plasma membrane"/>
    <property type="evidence" value="ECO:0007669"/>
    <property type="project" value="UniProtKB-SubCell"/>
</dbReference>
<organism evidence="12 13">
    <name type="scientific">Adhaeretor mobilis</name>
    <dbReference type="NCBI Taxonomy" id="1930276"/>
    <lineage>
        <taxon>Bacteria</taxon>
        <taxon>Pseudomonadati</taxon>
        <taxon>Planctomycetota</taxon>
        <taxon>Planctomycetia</taxon>
        <taxon>Pirellulales</taxon>
        <taxon>Lacipirellulaceae</taxon>
        <taxon>Adhaeretor</taxon>
    </lineage>
</organism>
<dbReference type="GO" id="GO:0071973">
    <property type="term" value="P:bacterial-type flagellum-dependent cell motility"/>
    <property type="evidence" value="ECO:0007669"/>
    <property type="project" value="InterPro"/>
</dbReference>
<comment type="similarity">
    <text evidence="2">Belongs to the FliJ family.</text>
</comment>
<dbReference type="InterPro" id="IPR053716">
    <property type="entry name" value="Flag_assembly_chemotaxis_eff"/>
</dbReference>
<name>A0A517MYW0_9BACT</name>
<dbReference type="AlphaFoldDB" id="A0A517MYW0"/>
<dbReference type="GO" id="GO:0009288">
    <property type="term" value="C:bacterial-type flagellum"/>
    <property type="evidence" value="ECO:0007669"/>
    <property type="project" value="InterPro"/>
</dbReference>
<keyword evidence="7" id="KW-1005">Bacterial flagellum biogenesis</keyword>
<keyword evidence="4" id="KW-0813">Transport</keyword>
<evidence type="ECO:0000313" key="12">
    <source>
        <dbReference type="EMBL" id="QDT00050.1"/>
    </source>
</evidence>
<dbReference type="KEGG" id="amob:HG15A2_33850"/>
<evidence type="ECO:0000256" key="9">
    <source>
        <dbReference type="ARBA" id="ARBA00023136"/>
    </source>
</evidence>
<dbReference type="NCBIfam" id="TIGR02473">
    <property type="entry name" value="flagell_FliJ"/>
    <property type="match status" value="1"/>
</dbReference>
<evidence type="ECO:0000256" key="6">
    <source>
        <dbReference type="ARBA" id="ARBA00022500"/>
    </source>
</evidence>
<keyword evidence="5" id="KW-1003">Cell membrane</keyword>
<keyword evidence="6" id="KW-0145">Chemotaxis</keyword>
<evidence type="ECO:0000256" key="1">
    <source>
        <dbReference type="ARBA" id="ARBA00004413"/>
    </source>
</evidence>
<dbReference type="GO" id="GO:0006935">
    <property type="term" value="P:chemotaxis"/>
    <property type="evidence" value="ECO:0007669"/>
    <property type="project" value="UniProtKB-KW"/>
</dbReference>
<evidence type="ECO:0000313" key="13">
    <source>
        <dbReference type="Proteomes" id="UP000319852"/>
    </source>
</evidence>
<dbReference type="Gene3D" id="1.10.287.1700">
    <property type="match status" value="1"/>
</dbReference>
<dbReference type="GO" id="GO:0044781">
    <property type="term" value="P:bacterial-type flagellum organization"/>
    <property type="evidence" value="ECO:0007669"/>
    <property type="project" value="UniProtKB-KW"/>
</dbReference>
<dbReference type="Pfam" id="PF02050">
    <property type="entry name" value="FliJ"/>
    <property type="match status" value="1"/>
</dbReference>
<dbReference type="InterPro" id="IPR012823">
    <property type="entry name" value="Flagell_FliJ"/>
</dbReference>
<keyword evidence="10" id="KW-1006">Bacterial flagellum protein export</keyword>
<evidence type="ECO:0000256" key="3">
    <source>
        <dbReference type="ARBA" id="ARBA00020392"/>
    </source>
</evidence>
<dbReference type="OrthoDB" id="290664at2"/>
<protein>
    <recommendedName>
        <fullName evidence="3">Flagellar FliJ protein</fullName>
    </recommendedName>
</protein>
<evidence type="ECO:0000256" key="4">
    <source>
        <dbReference type="ARBA" id="ARBA00022448"/>
    </source>
</evidence>
<comment type="subcellular location">
    <subcellularLocation>
        <location evidence="1">Cell membrane</location>
        <topology evidence="1">Peripheral membrane protein</topology>
        <orientation evidence="1">Cytoplasmic side</orientation>
    </subcellularLocation>
</comment>
<evidence type="ECO:0000256" key="11">
    <source>
        <dbReference type="SAM" id="Coils"/>
    </source>
</evidence>